<dbReference type="EMBL" id="JBGNUJ010000006">
    <property type="protein sequence ID" value="KAL3959024.1"/>
    <property type="molecule type" value="Genomic_DNA"/>
</dbReference>
<organism evidence="1 2">
    <name type="scientific">Purpureocillium lilacinum</name>
    <name type="common">Paecilomyces lilacinus</name>
    <dbReference type="NCBI Taxonomy" id="33203"/>
    <lineage>
        <taxon>Eukaryota</taxon>
        <taxon>Fungi</taxon>
        <taxon>Dikarya</taxon>
        <taxon>Ascomycota</taxon>
        <taxon>Pezizomycotina</taxon>
        <taxon>Sordariomycetes</taxon>
        <taxon>Hypocreomycetidae</taxon>
        <taxon>Hypocreales</taxon>
        <taxon>Ophiocordycipitaceae</taxon>
        <taxon>Purpureocillium</taxon>
    </lineage>
</organism>
<protein>
    <submittedName>
        <fullName evidence="1">Uncharacterized protein</fullName>
    </submittedName>
</protein>
<dbReference type="Proteomes" id="UP001638806">
    <property type="component" value="Unassembled WGS sequence"/>
</dbReference>
<evidence type="ECO:0000313" key="1">
    <source>
        <dbReference type="EMBL" id="KAL3959024.1"/>
    </source>
</evidence>
<accession>A0ACC4DTZ6</accession>
<keyword evidence="2" id="KW-1185">Reference proteome</keyword>
<proteinExistence type="predicted"/>
<comment type="caution">
    <text evidence="1">The sequence shown here is derived from an EMBL/GenBank/DDBJ whole genome shotgun (WGS) entry which is preliminary data.</text>
</comment>
<name>A0ACC4DTZ6_PURLI</name>
<gene>
    <name evidence="1" type="ORF">ACCO45_007186</name>
</gene>
<sequence>MAAVRYDTPESRVPSDNKQLVLEDYVSELVARAVQAASKDRGIDRLGADDNHSEVASSAAVTPNTHGICLPPIIIKTKPEPHFRNDFFEIGPSKIAGWGAFASRELRHGQVILREAALFTADSTRLFKQYDQLRPEEKQVALSLHANSLAKPGTPRIQAIWATNCFTVGGRHAGLFPVAARFNHACFPGQNIDFKFDDESRCLILTVRASKIALGDELSINYGRDRTLGCFETYISVVDGGLADDSTSQGEHHMSPDPGLSIPTLIRAGLTNILDRVNVLG</sequence>
<reference evidence="1" key="1">
    <citation type="submission" date="2024-12" db="EMBL/GenBank/DDBJ databases">
        <title>Comparative genomics and development of molecular markers within Purpureocillium lilacinum and among Purpureocillium species.</title>
        <authorList>
            <person name="Yeh Z.-Y."/>
            <person name="Ni N.-T."/>
            <person name="Lo P.-H."/>
            <person name="Mushyakhwo K."/>
            <person name="Lin C.-F."/>
            <person name="Nai Y.-S."/>
        </authorList>
    </citation>
    <scope>NUCLEOTIDE SEQUENCE</scope>
    <source>
        <strain evidence="1">NCHU-NPUST-175</strain>
    </source>
</reference>
<evidence type="ECO:0000313" key="2">
    <source>
        <dbReference type="Proteomes" id="UP001638806"/>
    </source>
</evidence>